<comment type="caution">
    <text evidence="1">The sequence shown here is derived from an EMBL/GenBank/DDBJ whole genome shotgun (WGS) entry which is preliminary data.</text>
</comment>
<protein>
    <submittedName>
        <fullName evidence="1">Uncharacterized protein</fullName>
    </submittedName>
</protein>
<dbReference type="PATRIC" id="fig|1263868.3.peg.4144"/>
<dbReference type="STRING" id="1263868.RESH_03844"/>
<dbReference type="Proteomes" id="UP000011996">
    <property type="component" value="Unassembled WGS sequence"/>
</dbReference>
<gene>
    <name evidence="1" type="ORF">RESH_03844</name>
</gene>
<proteinExistence type="predicted"/>
<accession>M5S2D0</accession>
<dbReference type="AlphaFoldDB" id="M5S2D0"/>
<evidence type="ECO:0000313" key="1">
    <source>
        <dbReference type="EMBL" id="EMI25631.1"/>
    </source>
</evidence>
<reference evidence="1 2" key="1">
    <citation type="journal article" date="2013" name="Mar. Genomics">
        <title>Expression of sulfatases in Rhodopirellula baltica and the diversity of sulfatases in the genus Rhodopirellula.</title>
        <authorList>
            <person name="Wegner C.E."/>
            <person name="Richter-Heitmann T."/>
            <person name="Klindworth A."/>
            <person name="Klockow C."/>
            <person name="Richter M."/>
            <person name="Achstetter T."/>
            <person name="Glockner F.O."/>
            <person name="Harder J."/>
        </authorList>
    </citation>
    <scope>NUCLEOTIDE SEQUENCE [LARGE SCALE GENOMIC DNA]</scope>
    <source>
        <strain evidence="1 2">SH398</strain>
    </source>
</reference>
<evidence type="ECO:0000313" key="2">
    <source>
        <dbReference type="Proteomes" id="UP000011996"/>
    </source>
</evidence>
<dbReference type="EMBL" id="ANOF01000123">
    <property type="protein sequence ID" value="EMI25631.1"/>
    <property type="molecule type" value="Genomic_DNA"/>
</dbReference>
<name>M5S2D0_9BACT</name>
<organism evidence="1 2">
    <name type="scientific">Rhodopirellula europaea SH398</name>
    <dbReference type="NCBI Taxonomy" id="1263868"/>
    <lineage>
        <taxon>Bacteria</taxon>
        <taxon>Pseudomonadati</taxon>
        <taxon>Planctomycetota</taxon>
        <taxon>Planctomycetia</taxon>
        <taxon>Pirellulales</taxon>
        <taxon>Pirellulaceae</taxon>
        <taxon>Rhodopirellula</taxon>
    </lineage>
</organism>
<sequence length="58" mass="6199">MNTSDSPRLADEVAASLFQQSPTKLRRGPSAVKQTSKLRSCLHVPTYPLTGEIGSVGN</sequence>